<feature type="domain" description="Glycosyl transferase family 51" evidence="14">
    <location>
        <begin position="67"/>
        <end position="224"/>
    </location>
</feature>
<dbReference type="InterPro" id="IPR001460">
    <property type="entry name" value="PCN-bd_Tpept"/>
</dbReference>
<evidence type="ECO:0000256" key="11">
    <source>
        <dbReference type="ARBA" id="ARBA00049902"/>
    </source>
</evidence>
<dbReference type="InterPro" id="IPR012338">
    <property type="entry name" value="Beta-lactam/transpept-like"/>
</dbReference>
<gene>
    <name evidence="16" type="primary">pbpC</name>
    <name evidence="16" type="ORF">KL867_09105</name>
</gene>
<dbReference type="Pfam" id="PF06832">
    <property type="entry name" value="BiPBP_C"/>
    <property type="match status" value="1"/>
</dbReference>
<evidence type="ECO:0000256" key="4">
    <source>
        <dbReference type="ARBA" id="ARBA00022645"/>
    </source>
</evidence>
<keyword evidence="6" id="KW-0328">Glycosyltransferase</keyword>
<dbReference type="EC" id="2.4.99.28" evidence="10"/>
<comment type="pathway">
    <text evidence="1">Cell wall biogenesis; peptidoglycan biosynthesis.</text>
</comment>
<dbReference type="Gene3D" id="3.40.710.10">
    <property type="entry name" value="DD-peptidase/beta-lactamase superfamily"/>
    <property type="match status" value="1"/>
</dbReference>
<comment type="similarity">
    <text evidence="2">In the C-terminal section; belongs to the transpeptidase family.</text>
</comment>
<evidence type="ECO:0000256" key="2">
    <source>
        <dbReference type="ARBA" id="ARBA00007090"/>
    </source>
</evidence>
<keyword evidence="8" id="KW-0378">Hydrolase</keyword>
<evidence type="ECO:0000256" key="8">
    <source>
        <dbReference type="ARBA" id="ARBA00022801"/>
    </source>
</evidence>
<keyword evidence="5" id="KW-0645">Protease</keyword>
<feature type="domain" description="Penicillin-binding protein transpeptidase" evidence="13">
    <location>
        <begin position="299"/>
        <end position="512"/>
    </location>
</feature>
<accession>A0ABS5WRP5</accession>
<reference evidence="16 17" key="1">
    <citation type="submission" date="2021-05" db="EMBL/GenBank/DDBJ databases">
        <title>Draft genomes of marine bacteria isolated from model chitin particles.</title>
        <authorList>
            <person name="Datta M.S."/>
            <person name="Schwartzman J.A."/>
            <person name="Cordero O."/>
        </authorList>
    </citation>
    <scope>NUCLEOTIDE SEQUENCE [LARGE SCALE GENOMIC DNA]</scope>
    <source>
        <strain evidence="16 17">4E07</strain>
    </source>
</reference>
<proteinExistence type="inferred from homology"/>
<comment type="similarity">
    <text evidence="3">In the N-terminal section; belongs to the glycosyltransferase 51 family.</text>
</comment>
<comment type="catalytic activity">
    <reaction evidence="11">
        <text>[GlcNAc-(1-&gt;4)-Mur2Ac(oyl-L-Ala-gamma-D-Glu-L-Lys-D-Ala-D-Ala)](n)-di-trans,octa-cis-undecaprenyl diphosphate + beta-D-GlcNAc-(1-&gt;4)-Mur2Ac(oyl-L-Ala-gamma-D-Glu-L-Lys-D-Ala-D-Ala)-di-trans,octa-cis-undecaprenyl diphosphate = [GlcNAc-(1-&gt;4)-Mur2Ac(oyl-L-Ala-gamma-D-Glu-L-Lys-D-Ala-D-Ala)](n+1)-di-trans,octa-cis-undecaprenyl diphosphate + di-trans,octa-cis-undecaprenyl diphosphate + H(+)</text>
        <dbReference type="Rhea" id="RHEA:23708"/>
        <dbReference type="Rhea" id="RHEA-COMP:9602"/>
        <dbReference type="Rhea" id="RHEA-COMP:9603"/>
        <dbReference type="ChEBI" id="CHEBI:15378"/>
        <dbReference type="ChEBI" id="CHEBI:58405"/>
        <dbReference type="ChEBI" id="CHEBI:60033"/>
        <dbReference type="ChEBI" id="CHEBI:78435"/>
        <dbReference type="EC" id="2.4.99.28"/>
    </reaction>
</comment>
<dbReference type="Pfam" id="PF00912">
    <property type="entry name" value="Transgly"/>
    <property type="match status" value="1"/>
</dbReference>
<evidence type="ECO:0000256" key="10">
    <source>
        <dbReference type="ARBA" id="ARBA00044770"/>
    </source>
</evidence>
<dbReference type="InterPro" id="IPR009647">
    <property type="entry name" value="PBP_C"/>
</dbReference>
<evidence type="ECO:0000259" key="14">
    <source>
        <dbReference type="Pfam" id="PF00912"/>
    </source>
</evidence>
<dbReference type="PANTHER" id="PTHR32282">
    <property type="entry name" value="BINDING PROTEIN TRANSPEPTIDASE, PUTATIVE-RELATED"/>
    <property type="match status" value="1"/>
</dbReference>
<dbReference type="SUPFAM" id="SSF56601">
    <property type="entry name" value="beta-lactamase/transpeptidase-like"/>
    <property type="match status" value="1"/>
</dbReference>
<dbReference type="SUPFAM" id="SSF53955">
    <property type="entry name" value="Lysozyme-like"/>
    <property type="match status" value="1"/>
</dbReference>
<evidence type="ECO:0000259" key="13">
    <source>
        <dbReference type="Pfam" id="PF00905"/>
    </source>
</evidence>
<dbReference type="NCBIfam" id="TIGR02073">
    <property type="entry name" value="PBP_1c"/>
    <property type="match status" value="1"/>
</dbReference>
<evidence type="ECO:0000256" key="9">
    <source>
        <dbReference type="ARBA" id="ARBA00023268"/>
    </source>
</evidence>
<dbReference type="InterPro" id="IPR023346">
    <property type="entry name" value="Lysozyme-like_dom_sf"/>
</dbReference>
<feature type="signal peptide" evidence="12">
    <location>
        <begin position="1"/>
        <end position="22"/>
    </location>
</feature>
<evidence type="ECO:0000313" key="16">
    <source>
        <dbReference type="EMBL" id="MBT3141208.1"/>
    </source>
</evidence>
<protein>
    <recommendedName>
        <fullName evidence="10">peptidoglycan glycosyltransferase</fullName>
        <ecNumber evidence="10">2.4.99.28</ecNumber>
    </recommendedName>
</protein>
<keyword evidence="12" id="KW-0732">Signal</keyword>
<evidence type="ECO:0000256" key="7">
    <source>
        <dbReference type="ARBA" id="ARBA00022679"/>
    </source>
</evidence>
<dbReference type="InterPro" id="IPR011815">
    <property type="entry name" value="PBP_1c"/>
</dbReference>
<comment type="caution">
    <text evidence="16">The sequence shown here is derived from an EMBL/GenBank/DDBJ whole genome shotgun (WGS) entry which is preliminary data.</text>
</comment>
<keyword evidence="9" id="KW-0511">Multifunctional enzyme</keyword>
<feature type="domain" description="Penicillin-binding C-terminal" evidence="15">
    <location>
        <begin position="592"/>
        <end position="672"/>
    </location>
</feature>
<organism evidence="16 17">
    <name type="scientific">Falsiruegeria litorea</name>
    <dbReference type="NCBI Taxonomy" id="1280831"/>
    <lineage>
        <taxon>Bacteria</taxon>
        <taxon>Pseudomonadati</taxon>
        <taxon>Pseudomonadota</taxon>
        <taxon>Alphaproteobacteria</taxon>
        <taxon>Rhodobacterales</taxon>
        <taxon>Roseobacteraceae</taxon>
        <taxon>Falsiruegeria</taxon>
    </lineage>
</organism>
<evidence type="ECO:0000256" key="12">
    <source>
        <dbReference type="SAM" id="SignalP"/>
    </source>
</evidence>
<evidence type="ECO:0000313" key="17">
    <source>
        <dbReference type="Proteomes" id="UP000763802"/>
    </source>
</evidence>
<evidence type="ECO:0000256" key="3">
    <source>
        <dbReference type="ARBA" id="ARBA00007739"/>
    </source>
</evidence>
<keyword evidence="17" id="KW-1185">Reference proteome</keyword>
<dbReference type="InterPro" id="IPR001264">
    <property type="entry name" value="Glyco_trans_51"/>
</dbReference>
<dbReference type="InterPro" id="IPR050396">
    <property type="entry name" value="Glycosyltr_51/Transpeptidase"/>
</dbReference>
<evidence type="ECO:0000256" key="5">
    <source>
        <dbReference type="ARBA" id="ARBA00022670"/>
    </source>
</evidence>
<feature type="chain" id="PRO_5045953959" description="peptidoglycan glycosyltransferase" evidence="12">
    <location>
        <begin position="23"/>
        <end position="677"/>
    </location>
</feature>
<dbReference type="Gene3D" id="1.10.3810.10">
    <property type="entry name" value="Biosynthetic peptidoglycan transglycosylase-like"/>
    <property type="match status" value="1"/>
</dbReference>
<dbReference type="EMBL" id="JAHHDY010000010">
    <property type="protein sequence ID" value="MBT3141208.1"/>
    <property type="molecule type" value="Genomic_DNA"/>
</dbReference>
<evidence type="ECO:0000256" key="1">
    <source>
        <dbReference type="ARBA" id="ARBA00004752"/>
    </source>
</evidence>
<name>A0ABS5WRP5_9RHOB</name>
<dbReference type="Pfam" id="PF00905">
    <property type="entry name" value="Transpeptidase"/>
    <property type="match status" value="1"/>
</dbReference>
<keyword evidence="4" id="KW-0121">Carboxypeptidase</keyword>
<dbReference type="Proteomes" id="UP000763802">
    <property type="component" value="Unassembled WGS sequence"/>
</dbReference>
<evidence type="ECO:0000259" key="15">
    <source>
        <dbReference type="Pfam" id="PF06832"/>
    </source>
</evidence>
<dbReference type="InterPro" id="IPR036950">
    <property type="entry name" value="PBP_transglycosylase"/>
</dbReference>
<keyword evidence="7" id="KW-0808">Transferase</keyword>
<dbReference type="PANTHER" id="PTHR32282:SF15">
    <property type="entry name" value="PENICILLIN-BINDING PROTEIN 1C"/>
    <property type="match status" value="1"/>
</dbReference>
<evidence type="ECO:0000256" key="6">
    <source>
        <dbReference type="ARBA" id="ARBA00022676"/>
    </source>
</evidence>
<sequence>MKRFGFLFLGMLLFLAGALRDAGDQWIAGTQLPLILTETSTEVRDRNGALLRAYPVGTGIWRLAPGKVDPSFTAMLIRYEDKRFYSHSGVDGWALLRAVRQAIWNGRPVSGGSTLTMQVARLLEDGTTGRWAGKLRQMRVACALERRLSKDDILRLYLTHAPYGGNLEGVRAATVAWFGKEPHRLTPAQSALLVALPQRPEGRRPDRYPDQALAARDRVLHRMQKHNVLDGAEARAALSEPIPDAQRPFPQLAPHLADRVRLEQPEKATHVLTLDADLQRKVEGLVARASTAAGPQVSGALVVADHQTGEILASVGSPAYQSARQGFVDMTQAVRSPGSTLKPLIYGLGFDQGMIHPETLIHDGPVMFGRYAPRNFDGEFRGDVRVRDALQMSLNIPVVRLTNELGAARLVATLKQGGADPKLPSGVPGLAIALGGVGLNLQDLVQLYAGLANAGQGLNLHHRAGQSSIPVGRMISDVAAWHVSDILRGLAPPSGAQAHVLAYKTGTSYGHRDAWAIGYDGRHVIGVWLGRADGTPVPGAFGGDLAAPVLFEAFGRLKPDFDPLPAPPAATLILGAAELPLPLRRFRPRSAAFEAAQDAPQLLFPPDGARLALGMDPVMLKVRGGVAPFMVLTDGAAVATGLYQREFEVPNPGAGFSTFVVVDTAGRSDRVAVRLED</sequence>
<dbReference type="RefSeq" id="WP_215193763.1">
    <property type="nucleotide sequence ID" value="NZ_JAHHDY010000010.1"/>
</dbReference>